<evidence type="ECO:0008006" key="4">
    <source>
        <dbReference type="Google" id="ProtNLM"/>
    </source>
</evidence>
<dbReference type="InterPro" id="IPR040374">
    <property type="entry name" value="BIC"/>
</dbReference>
<accession>A0AAN9NXJ4</accession>
<protein>
    <recommendedName>
        <fullName evidence="4">Protein BIC1-like</fullName>
    </recommendedName>
</protein>
<evidence type="ECO:0000313" key="2">
    <source>
        <dbReference type="EMBL" id="KAK7378793.1"/>
    </source>
</evidence>
<evidence type="ECO:0000256" key="1">
    <source>
        <dbReference type="SAM" id="MobiDB-lite"/>
    </source>
</evidence>
<sequence>MAHQSSAESDDQILSKSLDLNSPHPSKDIINMEQQQQDPFFSLSTVNHDGIDRDKGVAKQDPSASKTLLCNGEKMALQEDAIMDGVAKESSVAEALEEDSGRERLKRHRVEVAGRVWIPDMWGQEELLKDWIDCTAFDAHLVPSRISTAREALVEECTRANAAGLRIENRC</sequence>
<dbReference type="PANTHER" id="PTHR34207">
    <property type="entry name" value="PROTEIN BIC1"/>
    <property type="match status" value="1"/>
</dbReference>
<comment type="caution">
    <text evidence="2">The sequence shown here is derived from an EMBL/GenBank/DDBJ whole genome shotgun (WGS) entry which is preliminary data.</text>
</comment>
<dbReference type="AlphaFoldDB" id="A0AAN9NXJ4"/>
<evidence type="ECO:0000313" key="3">
    <source>
        <dbReference type="Proteomes" id="UP001374584"/>
    </source>
</evidence>
<feature type="compositionally biased region" description="Polar residues" evidence="1">
    <location>
        <begin position="1"/>
        <end position="24"/>
    </location>
</feature>
<name>A0AAN9NXJ4_PHACN</name>
<reference evidence="2 3" key="1">
    <citation type="submission" date="2024-01" db="EMBL/GenBank/DDBJ databases">
        <title>The genomes of 5 underutilized Papilionoideae crops provide insights into root nodulation and disease resistanc.</title>
        <authorList>
            <person name="Jiang F."/>
        </authorList>
    </citation>
    <scope>NUCLEOTIDE SEQUENCE [LARGE SCALE GENOMIC DNA]</scope>
    <source>
        <strain evidence="2">JINMINGXINNONG_FW02</strain>
        <tissue evidence="2">Leaves</tissue>
    </source>
</reference>
<proteinExistence type="predicted"/>
<dbReference type="Proteomes" id="UP001374584">
    <property type="component" value="Unassembled WGS sequence"/>
</dbReference>
<gene>
    <name evidence="2" type="ORF">VNO80_04241</name>
</gene>
<dbReference type="EMBL" id="JAYMYR010000002">
    <property type="protein sequence ID" value="KAK7378793.1"/>
    <property type="molecule type" value="Genomic_DNA"/>
</dbReference>
<organism evidence="2 3">
    <name type="scientific">Phaseolus coccineus</name>
    <name type="common">Scarlet runner bean</name>
    <name type="synonym">Phaseolus multiflorus</name>
    <dbReference type="NCBI Taxonomy" id="3886"/>
    <lineage>
        <taxon>Eukaryota</taxon>
        <taxon>Viridiplantae</taxon>
        <taxon>Streptophyta</taxon>
        <taxon>Embryophyta</taxon>
        <taxon>Tracheophyta</taxon>
        <taxon>Spermatophyta</taxon>
        <taxon>Magnoliopsida</taxon>
        <taxon>eudicotyledons</taxon>
        <taxon>Gunneridae</taxon>
        <taxon>Pentapetalae</taxon>
        <taxon>rosids</taxon>
        <taxon>fabids</taxon>
        <taxon>Fabales</taxon>
        <taxon>Fabaceae</taxon>
        <taxon>Papilionoideae</taxon>
        <taxon>50 kb inversion clade</taxon>
        <taxon>NPAAA clade</taxon>
        <taxon>indigoferoid/millettioid clade</taxon>
        <taxon>Phaseoleae</taxon>
        <taxon>Phaseolus</taxon>
    </lineage>
</organism>
<feature type="region of interest" description="Disordered" evidence="1">
    <location>
        <begin position="1"/>
        <end position="29"/>
    </location>
</feature>
<dbReference type="PANTHER" id="PTHR34207:SF2">
    <property type="entry name" value="PROTEIN BIC1"/>
    <property type="match status" value="1"/>
</dbReference>
<keyword evidence="3" id="KW-1185">Reference proteome</keyword>
<dbReference type="CDD" id="cd22645">
    <property type="entry name" value="BIC1_CID"/>
    <property type="match status" value="1"/>
</dbReference>
<dbReference type="GO" id="GO:0009785">
    <property type="term" value="P:blue light signaling pathway"/>
    <property type="evidence" value="ECO:0007669"/>
    <property type="project" value="InterPro"/>
</dbReference>